<dbReference type="InterPro" id="IPR012336">
    <property type="entry name" value="Thioredoxin-like_fold"/>
</dbReference>
<dbReference type="EMBL" id="JAUYVH010000022">
    <property type="protein sequence ID" value="MDQ9172353.1"/>
    <property type="molecule type" value="Genomic_DNA"/>
</dbReference>
<dbReference type="SUPFAM" id="SSF54423">
    <property type="entry name" value="DsbC/DsbG N-terminal domain-like"/>
    <property type="match status" value="1"/>
</dbReference>
<keyword evidence="4" id="KW-1185">Reference proteome</keyword>
<evidence type="ECO:0000313" key="3">
    <source>
        <dbReference type="EMBL" id="MDQ9172353.1"/>
    </source>
</evidence>
<evidence type="ECO:0000259" key="2">
    <source>
        <dbReference type="Pfam" id="PF13098"/>
    </source>
</evidence>
<dbReference type="EC" id="1.8.4.-" evidence="3"/>
<feature type="signal peptide" evidence="1">
    <location>
        <begin position="1"/>
        <end position="34"/>
    </location>
</feature>
<organism evidence="3 4">
    <name type="scientific">Keguizhuia sedimenti</name>
    <dbReference type="NCBI Taxonomy" id="3064264"/>
    <lineage>
        <taxon>Bacteria</taxon>
        <taxon>Pseudomonadati</taxon>
        <taxon>Pseudomonadota</taxon>
        <taxon>Betaproteobacteria</taxon>
        <taxon>Burkholderiales</taxon>
        <taxon>Oxalobacteraceae</taxon>
        <taxon>Keguizhuia</taxon>
    </lineage>
</organism>
<keyword evidence="3" id="KW-0560">Oxidoreductase</keyword>
<evidence type="ECO:0000256" key="1">
    <source>
        <dbReference type="SAM" id="SignalP"/>
    </source>
</evidence>
<sequence>MMKALRLNLPDVKKFAMTSIACVALFGSAVDALAANDYPKAIQGAVNAGVKVVKQFPAASGLTGWVLSDHGQYSIIYSTADKKTIIAGALIGESGENLNEIYAGKHFPKPDLTSLYQELEKSAYVAEGALTNPKNIIYVFVDANCPYCHYTWKALQPYEKAGLQVRWILVDTLGPTSMPKAIEVLAAQDKTAAFRKMEENHGKQWSAVKGMTAQEKPAIAQRIAQNGELMGRFGLRGTPGLVWKDKQGKINMKGGMPRLNEIPLITGLPEQKIDDPALNKFR</sequence>
<dbReference type="PANTHER" id="PTHR35272">
    <property type="entry name" value="THIOL:DISULFIDE INTERCHANGE PROTEIN DSBC-RELATED"/>
    <property type="match status" value="1"/>
</dbReference>
<dbReference type="Gene3D" id="3.10.450.70">
    <property type="entry name" value="Disulphide bond isomerase, DsbC/G, N-terminal"/>
    <property type="match status" value="1"/>
</dbReference>
<gene>
    <name evidence="3" type="primary">dsbG</name>
    <name evidence="3" type="ORF">Q8A64_18255</name>
</gene>
<comment type="caution">
    <text evidence="3">The sequence shown here is derived from an EMBL/GenBank/DDBJ whole genome shotgun (WGS) entry which is preliminary data.</text>
</comment>
<evidence type="ECO:0000313" key="4">
    <source>
        <dbReference type="Proteomes" id="UP001225596"/>
    </source>
</evidence>
<name>A0ABU1BTL1_9BURK</name>
<dbReference type="Gene3D" id="3.40.30.10">
    <property type="entry name" value="Glutaredoxin"/>
    <property type="match status" value="1"/>
</dbReference>
<dbReference type="NCBIfam" id="NF008657">
    <property type="entry name" value="PRK11657.1"/>
    <property type="match status" value="1"/>
</dbReference>
<protein>
    <submittedName>
        <fullName evidence="3">Thiol:disulfide interchange protein DsbG</fullName>
        <ecNumber evidence="3">1.8.4.-</ecNumber>
    </submittedName>
</protein>
<accession>A0ABU1BTL1</accession>
<dbReference type="InterPro" id="IPR009094">
    <property type="entry name" value="DiS-bond_isomerase_DsbC/G_N_sf"/>
</dbReference>
<dbReference type="RefSeq" id="WP_338438395.1">
    <property type="nucleotide sequence ID" value="NZ_JAUYVH010000022.1"/>
</dbReference>
<dbReference type="Proteomes" id="UP001225596">
    <property type="component" value="Unassembled WGS sequence"/>
</dbReference>
<proteinExistence type="predicted"/>
<dbReference type="InterPro" id="IPR051470">
    <property type="entry name" value="Thiol:disulfide_interchange"/>
</dbReference>
<feature type="domain" description="Thioredoxin-like fold" evidence="2">
    <location>
        <begin position="132"/>
        <end position="258"/>
    </location>
</feature>
<feature type="chain" id="PRO_5047493658" evidence="1">
    <location>
        <begin position="35"/>
        <end position="282"/>
    </location>
</feature>
<dbReference type="InterPro" id="IPR036249">
    <property type="entry name" value="Thioredoxin-like_sf"/>
</dbReference>
<reference evidence="3 4" key="1">
    <citation type="submission" date="2023-08" db="EMBL/GenBank/DDBJ databases">
        <title>Oxalobacteraceae gen .nov., isolated from river sludge outside the plant.</title>
        <authorList>
            <person name="Zhao S.Y."/>
        </authorList>
    </citation>
    <scope>NUCLEOTIDE SEQUENCE [LARGE SCALE GENOMIC DNA]</scope>
    <source>
        <strain evidence="3 4">R-40</strain>
    </source>
</reference>
<keyword evidence="1" id="KW-0732">Signal</keyword>
<dbReference type="SUPFAM" id="SSF52833">
    <property type="entry name" value="Thioredoxin-like"/>
    <property type="match status" value="1"/>
</dbReference>
<dbReference type="Pfam" id="PF13098">
    <property type="entry name" value="Thioredoxin_2"/>
    <property type="match status" value="1"/>
</dbReference>
<dbReference type="PANTHER" id="PTHR35272:SF4">
    <property type="entry name" value="THIOL:DISULFIDE INTERCHANGE PROTEIN DSBG"/>
    <property type="match status" value="1"/>
</dbReference>
<dbReference type="GO" id="GO:0016491">
    <property type="term" value="F:oxidoreductase activity"/>
    <property type="evidence" value="ECO:0007669"/>
    <property type="project" value="UniProtKB-KW"/>
</dbReference>